<accession>A0A1X7ALX2</accession>
<sequence length="188" mass="21327">MTAEKANNLLEQIARSKKEGRLPPVHDWHPPFCGDIDMVIKADGSWHYMGSPIGRERMVRLFSTVLRRDDDDYFLVTPVEKVGITVEDVPFVVTAVQVRDVEGAQVLEFTTSVGDTVVASAENPMRVELDPQTQEPRPYILIRDRLEARIHRNVFYELVEMAKPTLIDGVEWFGVESAGEFFRIAPVS</sequence>
<protein>
    <recommendedName>
        <fullName evidence="5">Proteophosphoglycan</fullName>
    </recommendedName>
</protein>
<reference evidence="3 4" key="1">
    <citation type="submission" date="2017-03" db="EMBL/GenBank/DDBJ databases">
        <authorList>
            <person name="Afonso C.L."/>
            <person name="Miller P.J."/>
            <person name="Scott M.A."/>
            <person name="Spackman E."/>
            <person name="Goraichik I."/>
            <person name="Dimitrov K.M."/>
            <person name="Suarez D.L."/>
            <person name="Swayne D.E."/>
        </authorList>
    </citation>
    <scope>NUCLEOTIDE SEQUENCE [LARGE SCALE GENOMIC DNA]</scope>
    <source>
        <strain evidence="3">SB41UT1</strain>
    </source>
</reference>
<dbReference type="Pfam" id="PF21028">
    <property type="entry name" value="DUF1285_C"/>
    <property type="match status" value="1"/>
</dbReference>
<dbReference type="Proteomes" id="UP000196573">
    <property type="component" value="Unassembled WGS sequence"/>
</dbReference>
<dbReference type="Pfam" id="PF06938">
    <property type="entry name" value="DUF1285_N"/>
    <property type="match status" value="1"/>
</dbReference>
<dbReference type="Gene3D" id="2.30.270.10">
    <property type="entry name" value="duf1285 protein"/>
    <property type="match status" value="1"/>
</dbReference>
<evidence type="ECO:0000259" key="1">
    <source>
        <dbReference type="Pfam" id="PF06938"/>
    </source>
</evidence>
<dbReference type="EMBL" id="FWPT01000007">
    <property type="protein sequence ID" value="SMA49083.1"/>
    <property type="molecule type" value="Genomic_DNA"/>
</dbReference>
<organism evidence="3 4">
    <name type="scientific">Parendozoicomonas haliclonae</name>
    <dbReference type="NCBI Taxonomy" id="1960125"/>
    <lineage>
        <taxon>Bacteria</taxon>
        <taxon>Pseudomonadati</taxon>
        <taxon>Pseudomonadota</taxon>
        <taxon>Gammaproteobacteria</taxon>
        <taxon>Oceanospirillales</taxon>
        <taxon>Endozoicomonadaceae</taxon>
        <taxon>Parendozoicomonas</taxon>
    </lineage>
</organism>
<gene>
    <name evidence="3" type="ORF">EHSB41UT_03040</name>
</gene>
<dbReference type="InterPro" id="IPR010707">
    <property type="entry name" value="DUF1285"/>
</dbReference>
<feature type="domain" description="DUF1285" evidence="1">
    <location>
        <begin position="23"/>
        <end position="89"/>
    </location>
</feature>
<dbReference type="InterPro" id="IPR048342">
    <property type="entry name" value="DUF1285_C"/>
</dbReference>
<evidence type="ECO:0000259" key="2">
    <source>
        <dbReference type="Pfam" id="PF21028"/>
    </source>
</evidence>
<evidence type="ECO:0000313" key="3">
    <source>
        <dbReference type="EMBL" id="SMA49083.1"/>
    </source>
</evidence>
<dbReference type="RefSeq" id="WP_087111369.1">
    <property type="nucleotide sequence ID" value="NZ_CBCSCN010000007.1"/>
</dbReference>
<proteinExistence type="predicted"/>
<feature type="domain" description="DUF1285" evidence="2">
    <location>
        <begin position="90"/>
        <end position="184"/>
    </location>
</feature>
<dbReference type="OrthoDB" id="3078366at2"/>
<dbReference type="PIRSF" id="PIRSF029557">
    <property type="entry name" value="UCP029557"/>
    <property type="match status" value="1"/>
</dbReference>
<name>A0A1X7ALX2_9GAMM</name>
<dbReference type="AlphaFoldDB" id="A0A1X7ALX2"/>
<dbReference type="Gene3D" id="3.10.540.10">
    <property type="entry name" value="duf1285 like domain"/>
    <property type="match status" value="1"/>
</dbReference>
<evidence type="ECO:0008006" key="5">
    <source>
        <dbReference type="Google" id="ProtNLM"/>
    </source>
</evidence>
<keyword evidence="4" id="KW-1185">Reference proteome</keyword>
<evidence type="ECO:0000313" key="4">
    <source>
        <dbReference type="Proteomes" id="UP000196573"/>
    </source>
</evidence>
<dbReference type="InterPro" id="IPR023361">
    <property type="entry name" value="DUF1285_beta_roll_sf"/>
</dbReference>
<dbReference type="InterPro" id="IPR048341">
    <property type="entry name" value="DUF1285_N"/>
</dbReference>